<dbReference type="InterPro" id="IPR003593">
    <property type="entry name" value="AAA+_ATPase"/>
</dbReference>
<dbReference type="FunFam" id="3.40.50.300:FF:000006">
    <property type="entry name" value="DNA-binding transcriptional regulator NtrC"/>
    <property type="match status" value="1"/>
</dbReference>
<dbReference type="Gene3D" id="1.10.10.60">
    <property type="entry name" value="Homeodomain-like"/>
    <property type="match status" value="1"/>
</dbReference>
<keyword evidence="10" id="KW-1185">Reference proteome</keyword>
<organism evidence="9 10">
    <name type="scientific">Pelosinus propionicus DSM 13327</name>
    <dbReference type="NCBI Taxonomy" id="1123291"/>
    <lineage>
        <taxon>Bacteria</taxon>
        <taxon>Bacillati</taxon>
        <taxon>Bacillota</taxon>
        <taxon>Negativicutes</taxon>
        <taxon>Selenomonadales</taxon>
        <taxon>Sporomusaceae</taxon>
        <taxon>Pelosinus</taxon>
    </lineage>
</organism>
<evidence type="ECO:0000313" key="10">
    <source>
        <dbReference type="Proteomes" id="UP000199520"/>
    </source>
</evidence>
<dbReference type="PROSITE" id="PS00675">
    <property type="entry name" value="SIGMA54_INTERACT_1"/>
    <property type="match status" value="1"/>
</dbReference>
<dbReference type="PROSITE" id="PS50045">
    <property type="entry name" value="SIGMA54_INTERACT_4"/>
    <property type="match status" value="1"/>
</dbReference>
<dbReference type="CDD" id="cd00130">
    <property type="entry name" value="PAS"/>
    <property type="match status" value="1"/>
</dbReference>
<dbReference type="GO" id="GO:0006355">
    <property type="term" value="P:regulation of DNA-templated transcription"/>
    <property type="evidence" value="ECO:0007669"/>
    <property type="project" value="InterPro"/>
</dbReference>
<dbReference type="InterPro" id="IPR058031">
    <property type="entry name" value="AAA_lid_NorR"/>
</dbReference>
<dbReference type="PRINTS" id="PR01590">
    <property type="entry name" value="HTHFIS"/>
</dbReference>
<keyword evidence="2" id="KW-0067">ATP-binding</keyword>
<evidence type="ECO:0000256" key="6">
    <source>
        <dbReference type="SAM" id="Coils"/>
    </source>
</evidence>
<dbReference type="SUPFAM" id="SSF46689">
    <property type="entry name" value="Homeodomain-like"/>
    <property type="match status" value="1"/>
</dbReference>
<evidence type="ECO:0000256" key="4">
    <source>
        <dbReference type="ARBA" id="ARBA00023125"/>
    </source>
</evidence>
<dbReference type="InterPro" id="IPR035965">
    <property type="entry name" value="PAS-like_dom_sf"/>
</dbReference>
<dbReference type="AlphaFoldDB" id="A0A1I4M881"/>
<dbReference type="InterPro" id="IPR002078">
    <property type="entry name" value="Sigma_54_int"/>
</dbReference>
<dbReference type="GO" id="GO:0005524">
    <property type="term" value="F:ATP binding"/>
    <property type="evidence" value="ECO:0007669"/>
    <property type="project" value="UniProtKB-KW"/>
</dbReference>
<evidence type="ECO:0000256" key="5">
    <source>
        <dbReference type="ARBA" id="ARBA00023163"/>
    </source>
</evidence>
<dbReference type="InterPro" id="IPR009057">
    <property type="entry name" value="Homeodomain-like_sf"/>
</dbReference>
<feature type="domain" description="PAS" evidence="8">
    <location>
        <begin position="38"/>
        <end position="83"/>
    </location>
</feature>
<dbReference type="NCBIfam" id="TIGR00229">
    <property type="entry name" value="sensory_box"/>
    <property type="match status" value="1"/>
</dbReference>
<evidence type="ECO:0000259" key="7">
    <source>
        <dbReference type="PROSITE" id="PS50045"/>
    </source>
</evidence>
<gene>
    <name evidence="9" type="ORF">SAMN04490355_103057</name>
</gene>
<dbReference type="Pfam" id="PF13426">
    <property type="entry name" value="PAS_9"/>
    <property type="match status" value="1"/>
</dbReference>
<dbReference type="Gene3D" id="3.30.450.20">
    <property type="entry name" value="PAS domain"/>
    <property type="match status" value="1"/>
</dbReference>
<evidence type="ECO:0000256" key="2">
    <source>
        <dbReference type="ARBA" id="ARBA00022840"/>
    </source>
</evidence>
<dbReference type="Pfam" id="PF25601">
    <property type="entry name" value="AAA_lid_14"/>
    <property type="match status" value="1"/>
</dbReference>
<accession>A0A1I4M881</accession>
<dbReference type="Pfam" id="PF02954">
    <property type="entry name" value="HTH_8"/>
    <property type="match status" value="1"/>
</dbReference>
<evidence type="ECO:0000256" key="1">
    <source>
        <dbReference type="ARBA" id="ARBA00022741"/>
    </source>
</evidence>
<dbReference type="EMBL" id="FOTS01000030">
    <property type="protein sequence ID" value="SFL99360.1"/>
    <property type="molecule type" value="Genomic_DNA"/>
</dbReference>
<dbReference type="InterPro" id="IPR025662">
    <property type="entry name" value="Sigma_54_int_dom_ATP-bd_1"/>
</dbReference>
<dbReference type="InterPro" id="IPR000014">
    <property type="entry name" value="PAS"/>
</dbReference>
<keyword evidence="3" id="KW-0805">Transcription regulation</keyword>
<protein>
    <submittedName>
        <fullName evidence="9">PAS domain S-box-containing protein</fullName>
    </submittedName>
</protein>
<feature type="coiled-coil region" evidence="6">
    <location>
        <begin position="143"/>
        <end position="170"/>
    </location>
</feature>
<keyword evidence="1" id="KW-0547">Nucleotide-binding</keyword>
<dbReference type="Proteomes" id="UP000199520">
    <property type="component" value="Unassembled WGS sequence"/>
</dbReference>
<dbReference type="Gene3D" id="1.10.8.60">
    <property type="match status" value="1"/>
</dbReference>
<dbReference type="SUPFAM" id="SSF52540">
    <property type="entry name" value="P-loop containing nucleoside triphosphate hydrolases"/>
    <property type="match status" value="1"/>
</dbReference>
<dbReference type="RefSeq" id="WP_090939406.1">
    <property type="nucleotide sequence ID" value="NZ_FOTS01000030.1"/>
</dbReference>
<dbReference type="Pfam" id="PF00158">
    <property type="entry name" value="Sigma54_activat"/>
    <property type="match status" value="1"/>
</dbReference>
<dbReference type="CDD" id="cd00009">
    <property type="entry name" value="AAA"/>
    <property type="match status" value="1"/>
</dbReference>
<dbReference type="PANTHER" id="PTHR32071:SF57">
    <property type="entry name" value="C4-DICARBOXYLATE TRANSPORT TRANSCRIPTIONAL REGULATORY PROTEIN DCTD"/>
    <property type="match status" value="1"/>
</dbReference>
<dbReference type="PROSITE" id="PS00676">
    <property type="entry name" value="SIGMA54_INTERACT_2"/>
    <property type="match status" value="1"/>
</dbReference>
<name>A0A1I4M881_9FIRM</name>
<dbReference type="InterPro" id="IPR025943">
    <property type="entry name" value="Sigma_54_int_dom_ATP-bd_2"/>
</dbReference>
<keyword evidence="5" id="KW-0804">Transcription</keyword>
<dbReference type="Gene3D" id="3.40.50.300">
    <property type="entry name" value="P-loop containing nucleotide triphosphate hydrolases"/>
    <property type="match status" value="1"/>
</dbReference>
<dbReference type="SMART" id="SM00091">
    <property type="entry name" value="PAS"/>
    <property type="match status" value="1"/>
</dbReference>
<keyword evidence="6" id="KW-0175">Coiled coil</keyword>
<proteinExistence type="predicted"/>
<feature type="domain" description="Sigma-54 factor interaction" evidence="7">
    <location>
        <begin position="177"/>
        <end position="406"/>
    </location>
</feature>
<dbReference type="PROSITE" id="PS50112">
    <property type="entry name" value="PAS"/>
    <property type="match status" value="1"/>
</dbReference>
<dbReference type="InterPro" id="IPR025944">
    <property type="entry name" value="Sigma_54_int_dom_CS"/>
</dbReference>
<dbReference type="OrthoDB" id="9771372at2"/>
<evidence type="ECO:0000259" key="8">
    <source>
        <dbReference type="PROSITE" id="PS50112"/>
    </source>
</evidence>
<dbReference type="InterPro" id="IPR002197">
    <property type="entry name" value="HTH_Fis"/>
</dbReference>
<dbReference type="PROSITE" id="PS00688">
    <property type="entry name" value="SIGMA54_INTERACT_3"/>
    <property type="match status" value="1"/>
</dbReference>
<dbReference type="SUPFAM" id="SSF55785">
    <property type="entry name" value="PYP-like sensor domain (PAS domain)"/>
    <property type="match status" value="1"/>
</dbReference>
<dbReference type="STRING" id="1123291.SAMN04490355_103057"/>
<dbReference type="InterPro" id="IPR027417">
    <property type="entry name" value="P-loop_NTPase"/>
</dbReference>
<dbReference type="PANTHER" id="PTHR32071">
    <property type="entry name" value="TRANSCRIPTIONAL REGULATORY PROTEIN"/>
    <property type="match status" value="1"/>
</dbReference>
<evidence type="ECO:0000313" key="9">
    <source>
        <dbReference type="EMBL" id="SFL99360.1"/>
    </source>
</evidence>
<sequence length="490" mass="54817">MNSHCSLSIEEFRSYLETDQSEKIIESFQHLLTLYELQQARLEALLDTVNEAICIIDESDKVVVWNHHAELLYGIATDEIIGRPIEGFFSNLMLTKVMKERRTVHEEYHTPCPDTHVLINARPVKLSGQVIGGVCAERDITEVVQLNQKLSQTHQEVQTLKQEIDKIHSQSDSFSTVYGHSSAIREAVSIARRVAATAVPVLLRGESGTGKELFARAIHDASQVTGPFIAINCGAISPSLFESELFGYQPGAFTGADRKGKVGLLEQANGGTLLLDELGDMPKDMQVKLLRVLQDKSFYRVGGNKAIHIDVRIIAATHRNLEEMIKNGEFREDLYYRLNVVAVSLPSLRDRLDDIPELVHKGVLHYGTIHNKKISKVNPALMASFIQYPWPGNIRELFNVLERLVILADSDQLGIDNLPVTFCQLDFPVESIDPCAMEGSLLEKTISLEKEVIAKVLAEYHFNKAAAAKKLGIPRSTLYYKMQKLGLECQ</sequence>
<evidence type="ECO:0000256" key="3">
    <source>
        <dbReference type="ARBA" id="ARBA00023015"/>
    </source>
</evidence>
<dbReference type="GO" id="GO:0043565">
    <property type="term" value="F:sequence-specific DNA binding"/>
    <property type="evidence" value="ECO:0007669"/>
    <property type="project" value="InterPro"/>
</dbReference>
<dbReference type="SMART" id="SM00382">
    <property type="entry name" value="AAA"/>
    <property type="match status" value="1"/>
</dbReference>
<keyword evidence="4" id="KW-0238">DNA-binding</keyword>
<reference evidence="10" key="1">
    <citation type="submission" date="2016-10" db="EMBL/GenBank/DDBJ databases">
        <authorList>
            <person name="Varghese N."/>
            <person name="Submissions S."/>
        </authorList>
    </citation>
    <scope>NUCLEOTIDE SEQUENCE [LARGE SCALE GENOMIC DNA]</scope>
    <source>
        <strain evidence="10">DSM 13327</strain>
    </source>
</reference>